<dbReference type="GO" id="GO:0016651">
    <property type="term" value="F:oxidoreductase activity, acting on NAD(P)H"/>
    <property type="evidence" value="ECO:0007669"/>
    <property type="project" value="InterPro"/>
</dbReference>
<evidence type="ECO:0000313" key="3">
    <source>
        <dbReference type="Proteomes" id="UP001212841"/>
    </source>
</evidence>
<dbReference type="SUPFAM" id="SSF50129">
    <property type="entry name" value="GroES-like"/>
    <property type="match status" value="1"/>
</dbReference>
<name>A0AAD5S9C6_9FUNG</name>
<dbReference type="SUPFAM" id="SSF51735">
    <property type="entry name" value="NAD(P)-binding Rossmann-fold domains"/>
    <property type="match status" value="1"/>
</dbReference>
<organism evidence="2 3">
    <name type="scientific">Rhizophlyctis rosea</name>
    <dbReference type="NCBI Taxonomy" id="64517"/>
    <lineage>
        <taxon>Eukaryota</taxon>
        <taxon>Fungi</taxon>
        <taxon>Fungi incertae sedis</taxon>
        <taxon>Chytridiomycota</taxon>
        <taxon>Chytridiomycota incertae sedis</taxon>
        <taxon>Chytridiomycetes</taxon>
        <taxon>Rhizophlyctidales</taxon>
        <taxon>Rhizophlyctidaceae</taxon>
        <taxon>Rhizophlyctis</taxon>
    </lineage>
</organism>
<sequence>MTNHIAITIPFQGGKPITAEVHTPTPKPNEILVRVLWVALSPVDIWISDYGAGDPKWPVVLGENFVGIVEEVGEGAEEFAKGDKVLGFQRGENKLNALQQYIPVSKYNLGKVPPNLQVDAATSTIPDNLVTAVNQLTTGGVKIPIHASIHPSTSFSPIDLSTPILIWGGATSVGQFTIQILHYSGYKNIIATASPSNHPLLQSLGATHTIAYGSPTTTQEILAAAGGKDVKFALDCVGDEDKSLKGVAEVLGEGGRVAFMLPVVRKSDKAEAIAGKELLWTADGVKWKDGVKKIGVRTFLYQQDTHLRETLQPSTIPRLLADGIVVPQKYWEAPGTTTRDRLEAGLDMLRKGLSGQRVVIKVD</sequence>
<dbReference type="Gene3D" id="3.90.180.10">
    <property type="entry name" value="Medium-chain alcohol dehydrogenases, catalytic domain"/>
    <property type="match status" value="1"/>
</dbReference>
<dbReference type="Pfam" id="PF00107">
    <property type="entry name" value="ADH_zinc_N"/>
    <property type="match status" value="1"/>
</dbReference>
<dbReference type="Pfam" id="PF08240">
    <property type="entry name" value="ADH_N"/>
    <property type="match status" value="1"/>
</dbReference>
<gene>
    <name evidence="2" type="ORF">HK097_009132</name>
</gene>
<accession>A0AAD5S9C6</accession>
<dbReference type="InterPro" id="IPR036291">
    <property type="entry name" value="NAD(P)-bd_dom_sf"/>
</dbReference>
<dbReference type="SMART" id="SM00829">
    <property type="entry name" value="PKS_ER"/>
    <property type="match status" value="1"/>
</dbReference>
<dbReference type="Proteomes" id="UP001212841">
    <property type="component" value="Unassembled WGS sequence"/>
</dbReference>
<protein>
    <recommendedName>
        <fullName evidence="1">Enoyl reductase (ER) domain-containing protein</fullName>
    </recommendedName>
</protein>
<dbReference type="InterPro" id="IPR011032">
    <property type="entry name" value="GroES-like_sf"/>
</dbReference>
<feature type="domain" description="Enoyl reductase (ER)" evidence="1">
    <location>
        <begin position="13"/>
        <end position="307"/>
    </location>
</feature>
<dbReference type="EMBL" id="JADGJD010000581">
    <property type="protein sequence ID" value="KAJ3049888.1"/>
    <property type="molecule type" value="Genomic_DNA"/>
</dbReference>
<keyword evidence="3" id="KW-1185">Reference proteome</keyword>
<proteinExistence type="predicted"/>
<dbReference type="InterPro" id="IPR013149">
    <property type="entry name" value="ADH-like_C"/>
</dbReference>
<dbReference type="InterPro" id="IPR013154">
    <property type="entry name" value="ADH-like_N"/>
</dbReference>
<dbReference type="InterPro" id="IPR047122">
    <property type="entry name" value="Trans-enoyl_RdTase-like"/>
</dbReference>
<dbReference type="CDD" id="cd08249">
    <property type="entry name" value="enoyl_reductase_like"/>
    <property type="match status" value="1"/>
</dbReference>
<evidence type="ECO:0000259" key="1">
    <source>
        <dbReference type="SMART" id="SM00829"/>
    </source>
</evidence>
<dbReference type="InterPro" id="IPR020843">
    <property type="entry name" value="ER"/>
</dbReference>
<reference evidence="2" key="1">
    <citation type="submission" date="2020-05" db="EMBL/GenBank/DDBJ databases">
        <title>Phylogenomic resolution of chytrid fungi.</title>
        <authorList>
            <person name="Stajich J.E."/>
            <person name="Amses K."/>
            <person name="Simmons R."/>
            <person name="Seto K."/>
            <person name="Myers J."/>
            <person name="Bonds A."/>
            <person name="Quandt C.A."/>
            <person name="Barry K."/>
            <person name="Liu P."/>
            <person name="Grigoriev I."/>
            <person name="Longcore J.E."/>
            <person name="James T.Y."/>
        </authorList>
    </citation>
    <scope>NUCLEOTIDE SEQUENCE</scope>
    <source>
        <strain evidence="2">JEL0318</strain>
    </source>
</reference>
<comment type="caution">
    <text evidence="2">The sequence shown here is derived from an EMBL/GenBank/DDBJ whole genome shotgun (WGS) entry which is preliminary data.</text>
</comment>
<dbReference type="AlphaFoldDB" id="A0AAD5S9C6"/>
<dbReference type="Gene3D" id="3.40.50.720">
    <property type="entry name" value="NAD(P)-binding Rossmann-like Domain"/>
    <property type="match status" value="1"/>
</dbReference>
<dbReference type="PANTHER" id="PTHR45348">
    <property type="entry name" value="HYPOTHETICAL OXIDOREDUCTASE (EUROFUNG)"/>
    <property type="match status" value="1"/>
</dbReference>
<evidence type="ECO:0000313" key="2">
    <source>
        <dbReference type="EMBL" id="KAJ3049888.1"/>
    </source>
</evidence>
<dbReference type="PANTHER" id="PTHR45348:SF3">
    <property type="entry name" value="ENOYL REDUCTASE (ER) DOMAIN-CONTAINING PROTEIN"/>
    <property type="match status" value="1"/>
</dbReference>